<name>A0A1H1YIU7_9BRAD</name>
<dbReference type="RefSeq" id="WP_146689085.1">
    <property type="nucleotide sequence ID" value="NZ_LT629750.1"/>
</dbReference>
<dbReference type="Proteomes" id="UP000243904">
    <property type="component" value="Chromosome I"/>
</dbReference>
<sequence>MDWYWRMRMGFPPRSEDREALRRIAPELFGRDWEITVEPTSDQHPIWGRPFQREIRLWLGTLDDRPTVTVHEGACPQYDCPLRLGRRSGQIMGGQTSGDDAHPGGEVVLELMTVAGGWSAKAKTFFDMARKVHGGKGPVKNLLVTDPYIYSDKSEENTTGGIDNFLQYLDCLDISQSEIAIYQPPYAKGKKGTSGALWRRAVEQHGKTQGYGVRFGFFRTITETRFHDRFYLARHRDGSVSGLFGPSMNGLNDKSFVLVGELEELTLKRLRHCLDGWA</sequence>
<dbReference type="EMBL" id="LT629750">
    <property type="protein sequence ID" value="SDT21343.1"/>
    <property type="molecule type" value="Genomic_DNA"/>
</dbReference>
<gene>
    <name evidence="1" type="ORF">SAMN05444158_4837</name>
</gene>
<accession>A0A1H1YIU7</accession>
<evidence type="ECO:0000313" key="1">
    <source>
        <dbReference type="EMBL" id="SDT21343.1"/>
    </source>
</evidence>
<protein>
    <submittedName>
        <fullName evidence="1">Uncharacterized protein</fullName>
    </submittedName>
</protein>
<evidence type="ECO:0000313" key="2">
    <source>
        <dbReference type="Proteomes" id="UP000243904"/>
    </source>
</evidence>
<keyword evidence="2" id="KW-1185">Reference proteome</keyword>
<proteinExistence type="predicted"/>
<organism evidence="1 2">
    <name type="scientific">Bradyrhizobium canariense</name>
    <dbReference type="NCBI Taxonomy" id="255045"/>
    <lineage>
        <taxon>Bacteria</taxon>
        <taxon>Pseudomonadati</taxon>
        <taxon>Pseudomonadota</taxon>
        <taxon>Alphaproteobacteria</taxon>
        <taxon>Hyphomicrobiales</taxon>
        <taxon>Nitrobacteraceae</taxon>
        <taxon>Bradyrhizobium</taxon>
    </lineage>
</organism>
<dbReference type="AlphaFoldDB" id="A0A1H1YIU7"/>
<reference evidence="2" key="1">
    <citation type="submission" date="2016-10" db="EMBL/GenBank/DDBJ databases">
        <authorList>
            <person name="Varghese N."/>
            <person name="Submissions S."/>
        </authorList>
    </citation>
    <scope>NUCLEOTIDE SEQUENCE [LARGE SCALE GENOMIC DNA]</scope>
    <source>
        <strain evidence="2">GAS369</strain>
    </source>
</reference>